<accession>A0ABR4BRK4</accession>
<keyword evidence="2" id="KW-1185">Reference proteome</keyword>
<evidence type="ECO:0000313" key="2">
    <source>
        <dbReference type="Proteomes" id="UP001595075"/>
    </source>
</evidence>
<comment type="caution">
    <text evidence="1">The sequence shown here is derived from an EMBL/GenBank/DDBJ whole genome shotgun (WGS) entry which is preliminary data.</text>
</comment>
<gene>
    <name evidence="1" type="ORF">VTL71DRAFT_9708</name>
</gene>
<evidence type="ECO:0000313" key="1">
    <source>
        <dbReference type="EMBL" id="KAL2060313.1"/>
    </source>
</evidence>
<name>A0ABR4BRK4_9HELO</name>
<sequence>METSYIWWLLL</sequence>
<reference evidence="1 2" key="1">
    <citation type="journal article" date="2024" name="Commun. Biol.">
        <title>Comparative genomic analysis of thermophilic fungi reveals convergent evolutionary adaptations and gene losses.</title>
        <authorList>
            <person name="Steindorff A.S."/>
            <person name="Aguilar-Pontes M.V."/>
            <person name="Robinson A.J."/>
            <person name="Andreopoulos B."/>
            <person name="LaButti K."/>
            <person name="Kuo A."/>
            <person name="Mondo S."/>
            <person name="Riley R."/>
            <person name="Otillar R."/>
            <person name="Haridas S."/>
            <person name="Lipzen A."/>
            <person name="Grimwood J."/>
            <person name="Schmutz J."/>
            <person name="Clum A."/>
            <person name="Reid I.D."/>
            <person name="Moisan M.C."/>
            <person name="Butler G."/>
            <person name="Nguyen T.T.M."/>
            <person name="Dewar K."/>
            <person name="Conant G."/>
            <person name="Drula E."/>
            <person name="Henrissat B."/>
            <person name="Hansel C."/>
            <person name="Singer S."/>
            <person name="Hutchinson M.I."/>
            <person name="de Vries R.P."/>
            <person name="Natvig D.O."/>
            <person name="Powell A.J."/>
            <person name="Tsang A."/>
            <person name="Grigoriev I.V."/>
        </authorList>
    </citation>
    <scope>NUCLEOTIDE SEQUENCE [LARGE SCALE GENOMIC DNA]</scope>
    <source>
        <strain evidence="1 2">CBS 494.80</strain>
    </source>
</reference>
<dbReference type="Proteomes" id="UP001595075">
    <property type="component" value="Unassembled WGS sequence"/>
</dbReference>
<protein>
    <submittedName>
        <fullName evidence="1">Uncharacterized protein</fullName>
    </submittedName>
</protein>
<organism evidence="1 2">
    <name type="scientific">Oculimacula yallundae</name>
    <dbReference type="NCBI Taxonomy" id="86028"/>
    <lineage>
        <taxon>Eukaryota</taxon>
        <taxon>Fungi</taxon>
        <taxon>Dikarya</taxon>
        <taxon>Ascomycota</taxon>
        <taxon>Pezizomycotina</taxon>
        <taxon>Leotiomycetes</taxon>
        <taxon>Helotiales</taxon>
        <taxon>Ploettnerulaceae</taxon>
        <taxon>Oculimacula</taxon>
    </lineage>
</organism>
<proteinExistence type="predicted"/>
<dbReference type="EMBL" id="JAZHXI010000023">
    <property type="protein sequence ID" value="KAL2060313.1"/>
    <property type="molecule type" value="Genomic_DNA"/>
</dbReference>